<proteinExistence type="inferred from homology"/>
<evidence type="ECO:0000256" key="8">
    <source>
        <dbReference type="ARBA" id="ARBA00023316"/>
    </source>
</evidence>
<feature type="binding site" evidence="10">
    <location>
        <position position="757"/>
    </location>
    <ligand>
        <name>Zn(2+)</name>
        <dbReference type="ChEBI" id="CHEBI:29105"/>
        <note>catalytic</note>
    </ligand>
</feature>
<dbReference type="InterPro" id="IPR009045">
    <property type="entry name" value="Zn_M74/Hedgehog-like"/>
</dbReference>
<dbReference type="Proteomes" id="UP001595444">
    <property type="component" value="Unassembled WGS sequence"/>
</dbReference>
<dbReference type="RefSeq" id="WP_194213508.1">
    <property type="nucleotide sequence ID" value="NZ_CP061205.1"/>
</dbReference>
<dbReference type="PANTHER" id="PTHR22935">
    <property type="entry name" value="PENICILLIN-BINDING PROTEIN"/>
    <property type="match status" value="1"/>
</dbReference>
<comment type="catalytic activity">
    <reaction evidence="1 10">
        <text>D-alanyl-D-alanine + H2O = 2 D-alanine</text>
        <dbReference type="Rhea" id="RHEA:20661"/>
        <dbReference type="ChEBI" id="CHEBI:15377"/>
        <dbReference type="ChEBI" id="CHEBI:57416"/>
        <dbReference type="ChEBI" id="CHEBI:57822"/>
        <dbReference type="EC" id="3.4.13.22"/>
    </reaction>
</comment>
<evidence type="ECO:0000256" key="7">
    <source>
        <dbReference type="ARBA" id="ARBA00023049"/>
    </source>
</evidence>
<keyword evidence="6 10" id="KW-0224">Dipeptidase</keyword>
<accession>A0ABV7D795</accession>
<evidence type="ECO:0000256" key="1">
    <source>
        <dbReference type="ARBA" id="ARBA00001362"/>
    </source>
</evidence>
<dbReference type="SUPFAM" id="SSF56601">
    <property type="entry name" value="beta-lactamase/transpeptidase-like"/>
    <property type="match status" value="1"/>
</dbReference>
<evidence type="ECO:0000256" key="3">
    <source>
        <dbReference type="ARBA" id="ARBA00022723"/>
    </source>
</evidence>
<dbReference type="InterPro" id="IPR051478">
    <property type="entry name" value="Beta-lactamase-like_AB/R"/>
</dbReference>
<sequence length="780" mass="86768">MKRFYMVITACITACLLAVIPLVAEDAGAPFKKVQDIIEHEAADKGLPMLSIVLVDENGIVWSGGVGADAKNPSLQADNDTTYRIGSVSKLFTDIAVMHYVEKGLLDLDVPVTTYLPDFKPHNPYGTPITLRMLMSHSSGLVRETPVGSYFDPEAPSLAETVQSLNGTTLVYAPKTKVQYSNAGIAVVGRVLEKVAGKPFAEVLETNLLQPLGMKDSAFVPSAHVRKSLPEAYMINYQGTRSIAPTFELGIAPAGCMYATMGDLALFMKALIDKGQGVNGRFIEEDTLDQMWSPQGDVKSARDRSFGIGFMLSELDGEKSVSHGGAIYGFATQMKVLPNKKIGVAISTNMDMANGIVNRIADYALRALMAQKEGKPLPVYTYTKPVSDDMVAKVAGLYKNQDESIRIYRLFKDLYIERVNDLSLRLRATDNHAIVIDDMVAYSEDIRFTDASVTVFGKDYAAAEDVKPAPVKPEWVQYLGEYGWDHNVLYISERDGKLHALIEWATDYPLTDLGNGTFKFPPHGLYPNEEITFKKNSEDKVYTASLNGISFERREVGGIDGHVFKIDPVKPIAELRKEALAASPPHEDGTFKQSDLVDVTAYSDNIKLDIRYASNDNFLGTPVYSSARAFMQRPAAEALGRAAKRLKKQGYGLLIHDAYRPWYVTKIFWDATPMSGKDFVADPSQGSRHNRGSAVDLTLYDLKTGEPIKMVGLYDEMSERSFPYYPGGTSLQRWHRNVLKTAMEAEDFTVYEYEWWHFDFDDWRSYAVQNAIFENIKPAH</sequence>
<comment type="caution">
    <text evidence="13">The sequence shown here is derived from an EMBL/GenBank/DDBJ whole genome shotgun (WGS) entry which is preliminary data.</text>
</comment>
<evidence type="ECO:0000256" key="5">
    <source>
        <dbReference type="ARBA" id="ARBA00022833"/>
    </source>
</evidence>
<keyword evidence="3 10" id="KW-0479">Metal-binding</keyword>
<feature type="domain" description="Beta-lactamase-related" evidence="12">
    <location>
        <begin position="35"/>
        <end position="354"/>
    </location>
</feature>
<evidence type="ECO:0000256" key="2">
    <source>
        <dbReference type="ARBA" id="ARBA00022670"/>
    </source>
</evidence>
<comment type="function">
    <text evidence="10">Catalyzes hydrolysis of the D-alanyl-D-alanine dipeptide.</text>
</comment>
<dbReference type="HAMAP" id="MF_01924">
    <property type="entry name" value="A_A_dipeptidase"/>
    <property type="match status" value="1"/>
</dbReference>
<dbReference type="GO" id="GO:0016787">
    <property type="term" value="F:hydrolase activity"/>
    <property type="evidence" value="ECO:0007669"/>
    <property type="project" value="UniProtKB-KW"/>
</dbReference>
<comment type="similarity">
    <text evidence="10">Belongs to the peptidase M15D family.</text>
</comment>
<dbReference type="PANTHER" id="PTHR22935:SF95">
    <property type="entry name" value="BETA-LACTAMASE-LIKE 1-RELATED"/>
    <property type="match status" value="1"/>
</dbReference>
<keyword evidence="5 10" id="KW-0862">Zinc</keyword>
<dbReference type="Pfam" id="PF01427">
    <property type="entry name" value="Peptidase_M15"/>
    <property type="match status" value="1"/>
</dbReference>
<organism evidence="13 14">
    <name type="scientific">Kordiimonas pumila</name>
    <dbReference type="NCBI Taxonomy" id="2161677"/>
    <lineage>
        <taxon>Bacteria</taxon>
        <taxon>Pseudomonadati</taxon>
        <taxon>Pseudomonadota</taxon>
        <taxon>Alphaproteobacteria</taxon>
        <taxon>Kordiimonadales</taxon>
        <taxon>Kordiimonadaceae</taxon>
        <taxon>Kordiimonas</taxon>
    </lineage>
</organism>
<gene>
    <name evidence="10" type="primary">ddpX</name>
    <name evidence="13" type="ORF">ACFOKA_13145</name>
</gene>
<name>A0ABV7D795_9PROT</name>
<comment type="similarity">
    <text evidence="9">Belongs to the beta-lactamase family.</text>
</comment>
<dbReference type="EC" id="3.4.13.22" evidence="10"/>
<evidence type="ECO:0000256" key="9">
    <source>
        <dbReference type="ARBA" id="ARBA00038473"/>
    </source>
</evidence>
<evidence type="ECO:0000313" key="14">
    <source>
        <dbReference type="Proteomes" id="UP001595444"/>
    </source>
</evidence>
<feature type="binding site" evidence="10">
    <location>
        <position position="689"/>
    </location>
    <ligand>
        <name>Zn(2+)</name>
        <dbReference type="ChEBI" id="CHEBI:29105"/>
        <note>catalytic</note>
    </ligand>
</feature>
<evidence type="ECO:0000259" key="12">
    <source>
        <dbReference type="Pfam" id="PF00144"/>
    </source>
</evidence>
<feature type="signal peptide" evidence="11">
    <location>
        <begin position="1"/>
        <end position="24"/>
    </location>
</feature>
<evidence type="ECO:0000256" key="11">
    <source>
        <dbReference type="SAM" id="SignalP"/>
    </source>
</evidence>
<feature type="site" description="Transition state stabilizer" evidence="10">
    <location>
        <position position="660"/>
    </location>
</feature>
<dbReference type="Gene3D" id="3.40.710.10">
    <property type="entry name" value="DD-peptidase/beta-lactamase superfamily"/>
    <property type="match status" value="1"/>
</dbReference>
<evidence type="ECO:0000256" key="10">
    <source>
        <dbReference type="HAMAP-Rule" id="MF_01924"/>
    </source>
</evidence>
<keyword evidence="2 10" id="KW-0645">Protease</keyword>
<dbReference type="Pfam" id="PF00144">
    <property type="entry name" value="Beta-lactamase"/>
    <property type="match status" value="1"/>
</dbReference>
<evidence type="ECO:0000256" key="6">
    <source>
        <dbReference type="ARBA" id="ARBA00022997"/>
    </source>
</evidence>
<keyword evidence="14" id="KW-1185">Reference proteome</keyword>
<protein>
    <recommendedName>
        <fullName evidence="10">D-alanyl-D-alanine dipeptidase</fullName>
        <shortName evidence="10">D-Ala-D-Ala dipeptidase</shortName>
        <ecNumber evidence="10">3.4.13.22</ecNumber>
    </recommendedName>
</protein>
<keyword evidence="7 10" id="KW-0482">Metalloprotease</keyword>
<dbReference type="EMBL" id="JBHRSL010000010">
    <property type="protein sequence ID" value="MFC3052854.1"/>
    <property type="molecule type" value="Genomic_DNA"/>
</dbReference>
<feature type="chain" id="PRO_5045258506" description="D-alanyl-D-alanine dipeptidase" evidence="11">
    <location>
        <begin position="25"/>
        <end position="780"/>
    </location>
</feature>
<dbReference type="SUPFAM" id="SSF55166">
    <property type="entry name" value="Hedgehog/DD-peptidase"/>
    <property type="match status" value="1"/>
</dbReference>
<reference evidence="14" key="1">
    <citation type="journal article" date="2019" name="Int. J. Syst. Evol. Microbiol.">
        <title>The Global Catalogue of Microorganisms (GCM) 10K type strain sequencing project: providing services to taxonomists for standard genome sequencing and annotation.</title>
        <authorList>
            <consortium name="The Broad Institute Genomics Platform"/>
            <consortium name="The Broad Institute Genome Sequencing Center for Infectious Disease"/>
            <person name="Wu L."/>
            <person name="Ma J."/>
        </authorList>
    </citation>
    <scope>NUCLEOTIDE SEQUENCE [LARGE SCALE GENOMIC DNA]</scope>
    <source>
        <strain evidence="14">KCTC 62164</strain>
    </source>
</reference>
<keyword evidence="4 10" id="KW-0378">Hydrolase</keyword>
<keyword evidence="11" id="KW-0732">Signal</keyword>
<feature type="active site" description="Proton donor/acceptor" evidence="10">
    <location>
        <position position="754"/>
    </location>
</feature>
<keyword evidence="8" id="KW-0961">Cell wall biogenesis/degradation</keyword>
<dbReference type="Gene3D" id="3.30.1380.10">
    <property type="match status" value="1"/>
</dbReference>
<feature type="binding site" evidence="10">
    <location>
        <position position="696"/>
    </location>
    <ligand>
        <name>Zn(2+)</name>
        <dbReference type="ChEBI" id="CHEBI:29105"/>
        <note>catalytic</note>
    </ligand>
</feature>
<comment type="cofactor">
    <cofactor evidence="10">
        <name>Zn(2+)</name>
        <dbReference type="ChEBI" id="CHEBI:29105"/>
    </cofactor>
    <text evidence="10">Binds 1 zinc ion per subunit.</text>
</comment>
<dbReference type="InterPro" id="IPR000755">
    <property type="entry name" value="A_A_dipeptidase"/>
</dbReference>
<dbReference type="InterPro" id="IPR001466">
    <property type="entry name" value="Beta-lactam-related"/>
</dbReference>
<dbReference type="CDD" id="cd14840">
    <property type="entry name" value="D-Ala-D-Ala_dipeptidase_Aad"/>
    <property type="match status" value="1"/>
</dbReference>
<evidence type="ECO:0000313" key="13">
    <source>
        <dbReference type="EMBL" id="MFC3052854.1"/>
    </source>
</evidence>
<evidence type="ECO:0000256" key="4">
    <source>
        <dbReference type="ARBA" id="ARBA00022801"/>
    </source>
</evidence>
<dbReference type="InterPro" id="IPR012338">
    <property type="entry name" value="Beta-lactam/transpept-like"/>
</dbReference>